<organism evidence="6 7">
    <name type="scientific">Pristionchus mayeri</name>
    <dbReference type="NCBI Taxonomy" id="1317129"/>
    <lineage>
        <taxon>Eukaryota</taxon>
        <taxon>Metazoa</taxon>
        <taxon>Ecdysozoa</taxon>
        <taxon>Nematoda</taxon>
        <taxon>Chromadorea</taxon>
        <taxon>Rhabditida</taxon>
        <taxon>Rhabditina</taxon>
        <taxon>Diplogasteromorpha</taxon>
        <taxon>Diplogasteroidea</taxon>
        <taxon>Neodiplogasteridae</taxon>
        <taxon>Pristionchus</taxon>
    </lineage>
</organism>
<evidence type="ECO:0000256" key="1">
    <source>
        <dbReference type="ARBA" id="ARBA00004141"/>
    </source>
</evidence>
<evidence type="ECO:0000313" key="6">
    <source>
        <dbReference type="EMBL" id="GMR48690.1"/>
    </source>
</evidence>
<dbReference type="InterPro" id="IPR019408">
    <property type="entry name" value="7TM_GPCR_serpentine_rcpt_Srab"/>
</dbReference>
<gene>
    <name evidence="6" type="ORF">PMAYCL1PPCAC_18885</name>
</gene>
<feature type="transmembrane region" description="Helical" evidence="5">
    <location>
        <begin position="103"/>
        <end position="125"/>
    </location>
</feature>
<dbReference type="EMBL" id="BTRK01000004">
    <property type="protein sequence ID" value="GMR48690.1"/>
    <property type="molecule type" value="Genomic_DNA"/>
</dbReference>
<dbReference type="InterPro" id="IPR053286">
    <property type="entry name" value="Nematode_rcpt-like_srab"/>
</dbReference>
<keyword evidence="3 5" id="KW-1133">Transmembrane helix</keyword>
<evidence type="ECO:0000256" key="4">
    <source>
        <dbReference type="ARBA" id="ARBA00023136"/>
    </source>
</evidence>
<evidence type="ECO:0000256" key="3">
    <source>
        <dbReference type="ARBA" id="ARBA00022989"/>
    </source>
</evidence>
<feature type="transmembrane region" description="Helical" evidence="5">
    <location>
        <begin position="239"/>
        <end position="264"/>
    </location>
</feature>
<feature type="non-terminal residue" evidence="6">
    <location>
        <position position="1"/>
    </location>
</feature>
<evidence type="ECO:0000256" key="5">
    <source>
        <dbReference type="SAM" id="Phobius"/>
    </source>
</evidence>
<keyword evidence="4 5" id="KW-0472">Membrane</keyword>
<dbReference type="Proteomes" id="UP001328107">
    <property type="component" value="Unassembled WGS sequence"/>
</dbReference>
<feature type="transmembrane region" description="Helical" evidence="5">
    <location>
        <begin position="60"/>
        <end position="83"/>
    </location>
</feature>
<dbReference type="GO" id="GO:0016020">
    <property type="term" value="C:membrane"/>
    <property type="evidence" value="ECO:0007669"/>
    <property type="project" value="UniProtKB-SubCell"/>
</dbReference>
<keyword evidence="2 5" id="KW-0812">Transmembrane</keyword>
<evidence type="ECO:0008006" key="8">
    <source>
        <dbReference type="Google" id="ProtNLM"/>
    </source>
</evidence>
<dbReference type="Gene3D" id="1.20.1070.10">
    <property type="entry name" value="Rhodopsin 7-helix transmembrane proteins"/>
    <property type="match status" value="1"/>
</dbReference>
<comment type="caution">
    <text evidence="6">The sequence shown here is derived from an EMBL/GenBank/DDBJ whole genome shotgun (WGS) entry which is preliminary data.</text>
</comment>
<dbReference type="PANTHER" id="PTHR46561:SF11">
    <property type="entry name" value="SERPENTINE RECEPTOR CLASS ALPHA_BETA-14"/>
    <property type="match status" value="1"/>
</dbReference>
<feature type="transmembrane region" description="Helical" evidence="5">
    <location>
        <begin position="145"/>
        <end position="168"/>
    </location>
</feature>
<evidence type="ECO:0000313" key="7">
    <source>
        <dbReference type="Proteomes" id="UP001328107"/>
    </source>
</evidence>
<dbReference type="AlphaFoldDB" id="A0AAN5I236"/>
<feature type="non-terminal residue" evidence="6">
    <location>
        <position position="266"/>
    </location>
</feature>
<keyword evidence="7" id="KW-1185">Reference proteome</keyword>
<proteinExistence type="predicted"/>
<accession>A0AAN5I236</accession>
<dbReference type="PANTHER" id="PTHR46561">
    <property type="entry name" value="SERPENTINE RECEPTOR, CLASS AB (CLASS A-LIKE)-RELATED"/>
    <property type="match status" value="1"/>
</dbReference>
<comment type="subcellular location">
    <subcellularLocation>
        <location evidence="1">Membrane</location>
        <topology evidence="1">Multi-pass membrane protein</topology>
    </subcellularLocation>
</comment>
<dbReference type="Pfam" id="PF10292">
    <property type="entry name" value="7TM_GPCR_Srab"/>
    <property type="match status" value="1"/>
</dbReference>
<protein>
    <recommendedName>
        <fullName evidence="8">G protein-coupled receptor</fullName>
    </recommendedName>
</protein>
<feature type="transmembrane region" description="Helical" evidence="5">
    <location>
        <begin position="188"/>
        <end position="214"/>
    </location>
</feature>
<reference evidence="7" key="1">
    <citation type="submission" date="2022-10" db="EMBL/GenBank/DDBJ databases">
        <title>Genome assembly of Pristionchus species.</title>
        <authorList>
            <person name="Yoshida K."/>
            <person name="Sommer R.J."/>
        </authorList>
    </citation>
    <scope>NUCLEOTIDE SEQUENCE [LARGE SCALE GENOMIC DNA]</scope>
    <source>
        <strain evidence="7">RS5460</strain>
    </source>
</reference>
<evidence type="ECO:0000256" key="2">
    <source>
        <dbReference type="ARBA" id="ARBA00022692"/>
    </source>
</evidence>
<feature type="transmembrane region" description="Helical" evidence="5">
    <location>
        <begin position="20"/>
        <end position="40"/>
    </location>
</feature>
<sequence>SLMSDLTVCEKAAILSKSIALKVVLGVKCILCIGGMVAAVRVLSKAGLSWLGSPLTRSTFIGHVLSSLLCSFLFGFCYCYDIVRLSLDHSDPCEYTLDLSLAFIARIIPVFGMFGSIYFMVCLAIERTFSTCAPACYDVFSKSRFSVNLIVLVVVILSLVVPLLFLVPPIDWNRRMYIFNTRTDENSAMFQIMIWLEIIPEVVAILVFHLVLYANTRRSPLSNLLYLAERVQIESNKRVIHIVLPLLWIHFAFNAFTSFGLQLYPF</sequence>
<name>A0AAN5I236_9BILA</name>